<dbReference type="RefSeq" id="WP_062546208.1">
    <property type="nucleotide sequence ID" value="NZ_CP012644.1"/>
</dbReference>
<organism evidence="2 3">
    <name type="scientific">Rufibacter tibetensis</name>
    <dbReference type="NCBI Taxonomy" id="512763"/>
    <lineage>
        <taxon>Bacteria</taxon>
        <taxon>Pseudomonadati</taxon>
        <taxon>Bacteroidota</taxon>
        <taxon>Cytophagia</taxon>
        <taxon>Cytophagales</taxon>
        <taxon>Hymenobacteraceae</taxon>
        <taxon>Rufibacter</taxon>
    </lineage>
</organism>
<dbReference type="Pfam" id="PF01575">
    <property type="entry name" value="MaoC_dehydratas"/>
    <property type="match status" value="1"/>
</dbReference>
<keyword evidence="3" id="KW-1185">Reference proteome</keyword>
<dbReference type="PATRIC" id="fig|512763.3.peg.4873"/>
<dbReference type="EMBL" id="CP012644">
    <property type="protein sequence ID" value="ALJ01734.1"/>
    <property type="molecule type" value="Genomic_DNA"/>
</dbReference>
<dbReference type="SUPFAM" id="SSF54637">
    <property type="entry name" value="Thioesterase/thiol ester dehydrase-isomerase"/>
    <property type="match status" value="1"/>
</dbReference>
<feature type="domain" description="MaoC-like" evidence="1">
    <location>
        <begin position="18"/>
        <end position="121"/>
    </location>
</feature>
<protein>
    <submittedName>
        <fullName evidence="2">Dehydratase</fullName>
    </submittedName>
</protein>
<evidence type="ECO:0000259" key="1">
    <source>
        <dbReference type="Pfam" id="PF01575"/>
    </source>
</evidence>
<accession>A0A0P0CY42</accession>
<evidence type="ECO:0000313" key="3">
    <source>
        <dbReference type="Proteomes" id="UP000061382"/>
    </source>
</evidence>
<name>A0A0P0CY42_9BACT</name>
<dbReference type="OrthoDB" id="9801625at2"/>
<dbReference type="InterPro" id="IPR002539">
    <property type="entry name" value="MaoC-like_dom"/>
</dbReference>
<reference evidence="2 3" key="1">
    <citation type="submission" date="2015-08" db="EMBL/GenBank/DDBJ databases">
        <title>Complete genome sequence of Rufibacter tibetensis strain 1351t, a radiation-resistant bacterium from tibet plateau.</title>
        <authorList>
            <person name="Dai J."/>
        </authorList>
    </citation>
    <scope>NUCLEOTIDE SEQUENCE [LARGE SCALE GENOMIC DNA]</scope>
    <source>
        <strain evidence="2 3">1351</strain>
        <plasmid evidence="2 3">1</plasmid>
    </source>
</reference>
<keyword evidence="2" id="KW-0614">Plasmid</keyword>
<evidence type="ECO:0000313" key="2">
    <source>
        <dbReference type="EMBL" id="ALJ01734.1"/>
    </source>
</evidence>
<dbReference type="AlphaFoldDB" id="A0A0P0CY42"/>
<geneLocation type="plasmid" evidence="2 3">
    <name>1</name>
</geneLocation>
<dbReference type="Gene3D" id="3.10.129.10">
    <property type="entry name" value="Hotdog Thioesterase"/>
    <property type="match status" value="1"/>
</dbReference>
<dbReference type="InterPro" id="IPR052342">
    <property type="entry name" value="MCH/BMMD"/>
</dbReference>
<dbReference type="Proteomes" id="UP000061382">
    <property type="component" value="Plasmid 1"/>
</dbReference>
<dbReference type="PANTHER" id="PTHR43664:SF1">
    <property type="entry name" value="BETA-METHYLMALYL-COA DEHYDRATASE"/>
    <property type="match status" value="1"/>
</dbReference>
<proteinExistence type="predicted"/>
<gene>
    <name evidence="2" type="ORF">DC20_22105</name>
</gene>
<sequence>MHIKSQFYEDYELGVTRQTLGRTITETDFVLHAGQTGDFFPHHMDAEWCKTQPFKQRIAHGTLIFSVSIGQTASEINPEAFSKGYDRLRFVKPVFIGDTISTKVTIAEKAEDKKPGYGKVVEHVEVYNQQEEIVMVCDHILLAKRKQGEQGNSDF</sequence>
<dbReference type="PANTHER" id="PTHR43664">
    <property type="entry name" value="MONOAMINE OXIDASE-RELATED"/>
    <property type="match status" value="1"/>
</dbReference>
<dbReference type="KEGG" id="rti:DC20_22105"/>
<dbReference type="InterPro" id="IPR029069">
    <property type="entry name" value="HotDog_dom_sf"/>
</dbReference>